<gene>
    <name evidence="2" type="ORF">NIDE2880</name>
</gene>
<evidence type="ECO:0000313" key="3">
    <source>
        <dbReference type="Proteomes" id="UP000001660"/>
    </source>
</evidence>
<proteinExistence type="predicted"/>
<accession>D8PH44</accession>
<dbReference type="STRING" id="330214.NIDE2880"/>
<dbReference type="KEGG" id="nde:NIDE2880"/>
<dbReference type="AlphaFoldDB" id="D8PH44"/>
<dbReference type="Pfam" id="PF00534">
    <property type="entry name" value="Glycos_transf_1"/>
    <property type="match status" value="1"/>
</dbReference>
<keyword evidence="2" id="KW-0808">Transferase</keyword>
<dbReference type="InterPro" id="IPR001296">
    <property type="entry name" value="Glyco_trans_1"/>
</dbReference>
<dbReference type="Gene3D" id="3.40.50.2000">
    <property type="entry name" value="Glycogen Phosphorylase B"/>
    <property type="match status" value="1"/>
</dbReference>
<dbReference type="OrthoDB" id="476710at2"/>
<feature type="domain" description="Glycosyl transferase family 1" evidence="1">
    <location>
        <begin position="227"/>
        <end position="375"/>
    </location>
</feature>
<dbReference type="CAZy" id="GT4">
    <property type="family name" value="Glycosyltransferase Family 4"/>
</dbReference>
<dbReference type="PANTHER" id="PTHR12526">
    <property type="entry name" value="GLYCOSYLTRANSFERASE"/>
    <property type="match status" value="1"/>
</dbReference>
<dbReference type="SUPFAM" id="SSF53756">
    <property type="entry name" value="UDP-Glycosyltransferase/glycogen phosphorylase"/>
    <property type="match status" value="1"/>
</dbReference>
<dbReference type="EMBL" id="FP929003">
    <property type="protein sequence ID" value="CBK42581.1"/>
    <property type="molecule type" value="Genomic_DNA"/>
</dbReference>
<reference evidence="2 3" key="1">
    <citation type="journal article" date="2010" name="Proc. Natl. Acad. Sci. U.S.A.">
        <title>A Nitrospira metagenome illuminates the physiology and evolution of globally important nitrite-oxidizing bacteria.</title>
        <authorList>
            <person name="Lucker S."/>
            <person name="Wagner M."/>
            <person name="Maixner F."/>
            <person name="Pelletier E."/>
            <person name="Koch H."/>
            <person name="Vacherie B."/>
            <person name="Rattei T."/>
            <person name="Sinninghe Damste J."/>
            <person name="Spieck E."/>
            <person name="Le Paslier D."/>
            <person name="Daims H."/>
        </authorList>
    </citation>
    <scope>NUCLEOTIDE SEQUENCE [LARGE SCALE GENOMIC DNA]</scope>
</reference>
<sequence>MAEGDVLKRLWRYLQRYQLYLWGREVITAVCRVWPQFRGGVVSLHAAGSSHGHVLISYDNHGLLCKMRGQPIPTSHPQFLKTIIMAQTFVDLGYDVDVIHCENQRFIPWKPYDIVVDTRLNLQRLQPYLPSTCIKILHCDTAQIVYQNSAEMVRMLAFQRRKGLTVPPNRLETPHLGVEHADYLTTCGNEFTVNTYTYADKPIFRLPMVVQQMWPWPENKDFDESRRRFLWFGSRGMVHKGLDLVLEAFVRMPECQLTIVGPVRNEPEFVNVYRKELFHTPNIKCVGWLDKSSEEFRMVLEQSLAHVFPSCSEAGAAAVVETMAAGVIPVVTYEASIDVENFGFLLEDASIETIMRQVREIAAMSADDLRRRAKKAWEAAHNNNTPEKFARSYRATIEMILAKHGRR</sequence>
<organism evidence="2 3">
    <name type="scientific">Nitrospira defluvii</name>
    <dbReference type="NCBI Taxonomy" id="330214"/>
    <lineage>
        <taxon>Bacteria</taxon>
        <taxon>Pseudomonadati</taxon>
        <taxon>Nitrospirota</taxon>
        <taxon>Nitrospiria</taxon>
        <taxon>Nitrospirales</taxon>
        <taxon>Nitrospiraceae</taxon>
        <taxon>Nitrospira</taxon>
    </lineage>
</organism>
<evidence type="ECO:0000313" key="2">
    <source>
        <dbReference type="EMBL" id="CBK42581.1"/>
    </source>
</evidence>
<dbReference type="HOGENOM" id="CLU_062580_0_0_0"/>
<evidence type="ECO:0000259" key="1">
    <source>
        <dbReference type="Pfam" id="PF00534"/>
    </source>
</evidence>
<protein>
    <submittedName>
        <fullName evidence="2">Glycosyl transferase, group 1</fullName>
    </submittedName>
</protein>
<keyword evidence="3" id="KW-1185">Reference proteome</keyword>
<dbReference type="Proteomes" id="UP000001660">
    <property type="component" value="Chromosome"/>
</dbReference>
<dbReference type="eggNOG" id="COG0438">
    <property type="taxonomic scope" value="Bacteria"/>
</dbReference>
<name>D8PH44_9BACT</name>
<dbReference type="GO" id="GO:0016757">
    <property type="term" value="F:glycosyltransferase activity"/>
    <property type="evidence" value="ECO:0007669"/>
    <property type="project" value="InterPro"/>
</dbReference>